<dbReference type="GO" id="GO:0005886">
    <property type="term" value="C:plasma membrane"/>
    <property type="evidence" value="ECO:0007669"/>
    <property type="project" value="UniProtKB-SubCell"/>
</dbReference>
<dbReference type="Pfam" id="PF00005">
    <property type="entry name" value="ABC_tran"/>
    <property type="match status" value="2"/>
</dbReference>
<dbReference type="PANTHER" id="PTHR43790:SF9">
    <property type="entry name" value="GALACTOFURANOSE TRANSPORTER ATP-BINDING PROTEIN YTFR"/>
    <property type="match status" value="1"/>
</dbReference>
<keyword evidence="2" id="KW-0813">Transport</keyword>
<dbReference type="AlphaFoldDB" id="A0A6J7J1N5"/>
<dbReference type="PROSITE" id="PS50893">
    <property type="entry name" value="ABC_TRANSPORTER_2"/>
    <property type="match status" value="2"/>
</dbReference>
<evidence type="ECO:0000256" key="6">
    <source>
        <dbReference type="ARBA" id="ARBA00022840"/>
    </source>
</evidence>
<dbReference type="FunFam" id="3.40.50.300:FF:000127">
    <property type="entry name" value="Ribose import ATP-binding protein RbsA"/>
    <property type="match status" value="1"/>
</dbReference>
<dbReference type="GO" id="GO:0016887">
    <property type="term" value="F:ATP hydrolysis activity"/>
    <property type="evidence" value="ECO:0007669"/>
    <property type="project" value="InterPro"/>
</dbReference>
<dbReference type="InterPro" id="IPR027417">
    <property type="entry name" value="P-loop_NTPase"/>
</dbReference>
<keyword evidence="5" id="KW-0547">Nucleotide-binding</keyword>
<evidence type="ECO:0000256" key="5">
    <source>
        <dbReference type="ARBA" id="ARBA00022741"/>
    </source>
</evidence>
<keyword evidence="4" id="KW-0677">Repeat</keyword>
<name>A0A6J7J1N5_9ZZZZ</name>
<evidence type="ECO:0000256" key="4">
    <source>
        <dbReference type="ARBA" id="ARBA00022737"/>
    </source>
</evidence>
<dbReference type="CDD" id="cd03216">
    <property type="entry name" value="ABC_Carb_Monos_I"/>
    <property type="match status" value="1"/>
</dbReference>
<feature type="domain" description="ABC transporter" evidence="9">
    <location>
        <begin position="270"/>
        <end position="514"/>
    </location>
</feature>
<dbReference type="SUPFAM" id="SSF52540">
    <property type="entry name" value="P-loop containing nucleoside triphosphate hydrolases"/>
    <property type="match status" value="2"/>
</dbReference>
<evidence type="ECO:0000259" key="9">
    <source>
        <dbReference type="PROSITE" id="PS50893"/>
    </source>
</evidence>
<accession>A0A6J7J1N5</accession>
<gene>
    <name evidence="10" type="ORF">UFOPK3720_01049</name>
</gene>
<keyword evidence="3" id="KW-1003">Cell membrane</keyword>
<dbReference type="InterPro" id="IPR003593">
    <property type="entry name" value="AAA+_ATPase"/>
</dbReference>
<protein>
    <submittedName>
        <fullName evidence="10">Unannotated protein</fullName>
    </submittedName>
</protein>
<dbReference type="InterPro" id="IPR017871">
    <property type="entry name" value="ABC_transporter-like_CS"/>
</dbReference>
<keyword evidence="8" id="KW-0472">Membrane</keyword>
<dbReference type="SMART" id="SM00382">
    <property type="entry name" value="AAA"/>
    <property type="match status" value="2"/>
</dbReference>
<evidence type="ECO:0000256" key="8">
    <source>
        <dbReference type="ARBA" id="ARBA00023136"/>
    </source>
</evidence>
<keyword evidence="7" id="KW-1278">Translocase</keyword>
<dbReference type="EMBL" id="CAFBNB010000196">
    <property type="protein sequence ID" value="CAB4937135.1"/>
    <property type="molecule type" value="Genomic_DNA"/>
</dbReference>
<proteinExistence type="predicted"/>
<dbReference type="PROSITE" id="PS00211">
    <property type="entry name" value="ABC_TRANSPORTER_1"/>
    <property type="match status" value="1"/>
</dbReference>
<reference evidence="10" key="1">
    <citation type="submission" date="2020-05" db="EMBL/GenBank/DDBJ databases">
        <authorList>
            <person name="Chiriac C."/>
            <person name="Salcher M."/>
            <person name="Ghai R."/>
            <person name="Kavagutti S V."/>
        </authorList>
    </citation>
    <scope>NUCLEOTIDE SEQUENCE</scope>
</reference>
<organism evidence="10">
    <name type="scientific">freshwater metagenome</name>
    <dbReference type="NCBI Taxonomy" id="449393"/>
    <lineage>
        <taxon>unclassified sequences</taxon>
        <taxon>metagenomes</taxon>
        <taxon>ecological metagenomes</taxon>
    </lineage>
</organism>
<evidence type="ECO:0000256" key="2">
    <source>
        <dbReference type="ARBA" id="ARBA00022448"/>
    </source>
</evidence>
<evidence type="ECO:0000256" key="1">
    <source>
        <dbReference type="ARBA" id="ARBA00004202"/>
    </source>
</evidence>
<dbReference type="InterPro" id="IPR003439">
    <property type="entry name" value="ABC_transporter-like_ATP-bd"/>
</dbReference>
<dbReference type="InterPro" id="IPR050107">
    <property type="entry name" value="ABC_carbohydrate_import_ATPase"/>
</dbReference>
<comment type="subcellular location">
    <subcellularLocation>
        <location evidence="1">Cell membrane</location>
        <topology evidence="1">Peripheral membrane protein</topology>
    </subcellularLocation>
</comment>
<evidence type="ECO:0000256" key="7">
    <source>
        <dbReference type="ARBA" id="ARBA00022967"/>
    </source>
</evidence>
<dbReference type="GO" id="GO:0005524">
    <property type="term" value="F:ATP binding"/>
    <property type="evidence" value="ECO:0007669"/>
    <property type="project" value="UniProtKB-KW"/>
</dbReference>
<keyword evidence="6" id="KW-0067">ATP-binding</keyword>
<dbReference type="CDD" id="cd03215">
    <property type="entry name" value="ABC_Carb_Monos_II"/>
    <property type="match status" value="1"/>
</dbReference>
<evidence type="ECO:0000313" key="10">
    <source>
        <dbReference type="EMBL" id="CAB4937135.1"/>
    </source>
</evidence>
<evidence type="ECO:0000256" key="3">
    <source>
        <dbReference type="ARBA" id="ARBA00022475"/>
    </source>
</evidence>
<feature type="domain" description="ABC transporter" evidence="9">
    <location>
        <begin position="23"/>
        <end position="258"/>
    </location>
</feature>
<sequence>MTPQDPGFDEDVIGVSVSEQLRLEMRAITKTYGNLRAVDDVSFDLAPGEVHALLGHNGAGKSTLVKILSGVVQPDSGTVLIDGVEVSPRNPRHAQELGVALVDQELSLVPVLTVEENLLLGSARATKASAAHTTPAALRGILDELGLGHVKLSAPTGSLPIGEQQLVEIARALSRDARIIILDEPTATLSEHEISKVFAAVRSLADQGKSVIYVSHRLGEVLHLCRRATVFRDGRLVGTRNVVELDRSGIVEMMLGHVPESGRQGIATTPESPEVVTISDLSVPPRITSFSLEATGGQIIGLAGQVGCGASEVLRALAGLIPEAHGSVDISGRILVLGSPERSRSEGVFFASNDRKEEGLFLGHSIADNLVATRLPAISKAGVVRPSLQAAAVNQLLALTGIAPERKDLEVAALSGGNQQKVLIARGIGHEGSKLLLFDEPARGVDVGGRADIHELIRGAAALGNAVIFSSTELDEVLDLADVIVTMFAGSIVSIRPRSEATATDILTDMTHGAEVMTA</sequence>
<dbReference type="Gene3D" id="3.40.50.300">
    <property type="entry name" value="P-loop containing nucleotide triphosphate hydrolases"/>
    <property type="match status" value="2"/>
</dbReference>
<dbReference type="PANTHER" id="PTHR43790">
    <property type="entry name" value="CARBOHYDRATE TRANSPORT ATP-BINDING PROTEIN MG119-RELATED"/>
    <property type="match status" value="1"/>
</dbReference>